<proteinExistence type="inferred from homology"/>
<evidence type="ECO:0000256" key="2">
    <source>
        <dbReference type="ARBA" id="ARBA00022475"/>
    </source>
</evidence>
<evidence type="ECO:0000256" key="6">
    <source>
        <dbReference type="ARBA" id="ARBA00023136"/>
    </source>
</evidence>
<evidence type="ECO:0000256" key="3">
    <source>
        <dbReference type="ARBA" id="ARBA00022519"/>
    </source>
</evidence>
<comment type="subcellular location">
    <subcellularLocation>
        <location evidence="1">Cell inner membrane</location>
        <topology evidence="1">Single-pass type II membrane protein</topology>
        <orientation evidence="1">Periplasmic side</orientation>
    </subcellularLocation>
</comment>
<dbReference type="Gene3D" id="1.10.4030.10">
    <property type="entry name" value="Porin chaperone SurA, peptide-binding domain"/>
    <property type="match status" value="1"/>
</dbReference>
<keyword evidence="5 12" id="KW-1133">Transmembrane helix</keyword>
<dbReference type="OrthoDB" id="9812372at2"/>
<dbReference type="SUPFAM" id="SSF54534">
    <property type="entry name" value="FKBP-like"/>
    <property type="match status" value="1"/>
</dbReference>
<evidence type="ECO:0000256" key="5">
    <source>
        <dbReference type="ARBA" id="ARBA00022989"/>
    </source>
</evidence>
<sequence length="613" mass="68509">MLQKIRDRAQGWIAKIIVALIALTFTLFGAESLVSYFNGSQRDEAASVNGEKISRQSLDTEVQRAVRSGRVPPEQQGEARRAILDAMITRTAMEQYARDGGMSFSDQQVDQLLVNRQEFQDSNGHFSAELFQRRLGSAGYTAAEFRRQLQEDMLTQQLQNGLVAGTFLLPPEAQRLAELRYQKRNFRYATLDADSLEKPVSVSDDEVQSWYDAHRDAYQRPEEVKLEYVVLDRRQLPDTDNQSVDEQQLRQRYEQHRATAPREISDIVVTFGGERTREEAQERVDEIESRLNDGENFADLAKQYSDDPSSAQKGGQMGAVSEGIFGQSFDEAVASMSQGEVSQGIESDGVFHIIRVDNIDIESFDDMRDELAQEVRQNQNNDRFQQLAQQLSDDSFSADDLKSVADQLNLSLHRTDWVSRDDQFDGDNAVLGEAGVMDAAFSDDVINNGYNSEPVELGQDRRVVVRVTEHRPATTLPLENVRDQAEQAALEAKRRQALSDQAEQTLAALRRGESPAGVNWQKVSGVTRDGQGELSAELINAAFGMPYPHDNQPGYGHAGIGNEQVIFAIDHVDTDVSADQLSTVSEGLWNAQASQMIDVMTDTIRDQADISTN</sequence>
<dbReference type="GO" id="GO:0003755">
    <property type="term" value="F:peptidyl-prolyl cis-trans isomerase activity"/>
    <property type="evidence" value="ECO:0007669"/>
    <property type="project" value="UniProtKB-KW"/>
</dbReference>
<dbReference type="PANTHER" id="PTHR47529">
    <property type="entry name" value="PEPTIDYL-PROLYL CIS-TRANS ISOMERASE D"/>
    <property type="match status" value="1"/>
</dbReference>
<dbReference type="Gene3D" id="3.10.50.40">
    <property type="match status" value="1"/>
</dbReference>
<dbReference type="STRING" id="402385.SAMN05421848_0235"/>
<keyword evidence="2" id="KW-1003">Cell membrane</keyword>
<dbReference type="PANTHER" id="PTHR47529:SF1">
    <property type="entry name" value="PERIPLASMIC CHAPERONE PPID"/>
    <property type="match status" value="1"/>
</dbReference>
<evidence type="ECO:0000256" key="9">
    <source>
        <dbReference type="ARBA" id="ARBA00040743"/>
    </source>
</evidence>
<keyword evidence="4 12" id="KW-0812">Transmembrane</keyword>
<comment type="similarity">
    <text evidence="8">Belongs to the PpiD chaperone family.</text>
</comment>
<evidence type="ECO:0000256" key="8">
    <source>
        <dbReference type="ARBA" id="ARBA00038408"/>
    </source>
</evidence>
<keyword evidence="11" id="KW-0697">Rotamase</keyword>
<keyword evidence="15" id="KW-1185">Reference proteome</keyword>
<dbReference type="InterPro" id="IPR023058">
    <property type="entry name" value="PPIase_PpiC_CS"/>
</dbReference>
<dbReference type="InterPro" id="IPR046357">
    <property type="entry name" value="PPIase_dom_sf"/>
</dbReference>
<evidence type="ECO:0000256" key="12">
    <source>
        <dbReference type="SAM" id="Phobius"/>
    </source>
</evidence>
<dbReference type="InterPro" id="IPR000297">
    <property type="entry name" value="PPIase_PpiC"/>
</dbReference>
<dbReference type="GO" id="GO:0005886">
    <property type="term" value="C:plasma membrane"/>
    <property type="evidence" value="ECO:0007669"/>
    <property type="project" value="UniProtKB-SubCell"/>
</dbReference>
<evidence type="ECO:0000313" key="14">
    <source>
        <dbReference type="EMBL" id="SFC01764.1"/>
    </source>
</evidence>
<evidence type="ECO:0000256" key="10">
    <source>
        <dbReference type="ARBA" id="ARBA00042775"/>
    </source>
</evidence>
<organism evidence="14 15">
    <name type="scientific">Kushneria avicenniae</name>
    <dbReference type="NCBI Taxonomy" id="402385"/>
    <lineage>
        <taxon>Bacteria</taxon>
        <taxon>Pseudomonadati</taxon>
        <taxon>Pseudomonadota</taxon>
        <taxon>Gammaproteobacteria</taxon>
        <taxon>Oceanospirillales</taxon>
        <taxon>Halomonadaceae</taxon>
        <taxon>Kushneria</taxon>
    </lineage>
</organism>
<dbReference type="SUPFAM" id="SSF109998">
    <property type="entry name" value="Triger factor/SurA peptide-binding domain-like"/>
    <property type="match status" value="1"/>
</dbReference>
<name>A0A1I1FR00_9GAMM</name>
<keyword evidence="11 14" id="KW-0413">Isomerase</keyword>
<dbReference type="PROSITE" id="PS50198">
    <property type="entry name" value="PPIC_PPIASE_2"/>
    <property type="match status" value="1"/>
</dbReference>
<evidence type="ECO:0000256" key="7">
    <source>
        <dbReference type="ARBA" id="ARBA00023186"/>
    </source>
</evidence>
<dbReference type="InterPro" id="IPR027304">
    <property type="entry name" value="Trigger_fact/SurA_dom_sf"/>
</dbReference>
<dbReference type="EMBL" id="FOLY01000001">
    <property type="protein sequence ID" value="SFC01764.1"/>
    <property type="molecule type" value="Genomic_DNA"/>
</dbReference>
<dbReference type="Pfam" id="PF00639">
    <property type="entry name" value="Rotamase"/>
    <property type="match status" value="1"/>
</dbReference>
<dbReference type="AlphaFoldDB" id="A0A1I1FR00"/>
<evidence type="ECO:0000256" key="4">
    <source>
        <dbReference type="ARBA" id="ARBA00022692"/>
    </source>
</evidence>
<evidence type="ECO:0000313" key="15">
    <source>
        <dbReference type="Proteomes" id="UP000199046"/>
    </source>
</evidence>
<dbReference type="PROSITE" id="PS01096">
    <property type="entry name" value="PPIC_PPIASE_1"/>
    <property type="match status" value="1"/>
</dbReference>
<feature type="domain" description="PpiC" evidence="13">
    <location>
        <begin position="259"/>
        <end position="358"/>
    </location>
</feature>
<evidence type="ECO:0000259" key="13">
    <source>
        <dbReference type="PROSITE" id="PS50198"/>
    </source>
</evidence>
<keyword evidence="6 12" id="KW-0472">Membrane</keyword>
<protein>
    <recommendedName>
        <fullName evidence="9">Periplasmic chaperone PpiD</fullName>
    </recommendedName>
    <alternativeName>
        <fullName evidence="10">Periplasmic folding chaperone</fullName>
    </alternativeName>
</protein>
<accession>A0A1I1FR00</accession>
<dbReference type="Proteomes" id="UP000199046">
    <property type="component" value="Unassembled WGS sequence"/>
</dbReference>
<feature type="transmembrane region" description="Helical" evidence="12">
    <location>
        <begin position="12"/>
        <end position="30"/>
    </location>
</feature>
<evidence type="ECO:0000256" key="11">
    <source>
        <dbReference type="PROSITE-ProRule" id="PRU00278"/>
    </source>
</evidence>
<reference evidence="15" key="1">
    <citation type="submission" date="2016-10" db="EMBL/GenBank/DDBJ databases">
        <authorList>
            <person name="Varghese N."/>
            <person name="Submissions S."/>
        </authorList>
    </citation>
    <scope>NUCLEOTIDE SEQUENCE [LARGE SCALE GENOMIC DNA]</scope>
    <source>
        <strain evidence="15">DSM 23439</strain>
    </source>
</reference>
<dbReference type="Pfam" id="PF13624">
    <property type="entry name" value="SurA_N_3"/>
    <property type="match status" value="1"/>
</dbReference>
<keyword evidence="3" id="KW-0997">Cell inner membrane</keyword>
<evidence type="ECO:0000256" key="1">
    <source>
        <dbReference type="ARBA" id="ARBA00004382"/>
    </source>
</evidence>
<gene>
    <name evidence="14" type="ORF">SAMN05421848_0235</name>
</gene>
<dbReference type="RefSeq" id="WP_090130005.1">
    <property type="nucleotide sequence ID" value="NZ_FOLY01000001.1"/>
</dbReference>
<dbReference type="InterPro" id="IPR052029">
    <property type="entry name" value="PpiD_chaperone"/>
</dbReference>
<keyword evidence="7" id="KW-0143">Chaperone</keyword>